<dbReference type="EMBL" id="KK116757">
    <property type="protein sequence ID" value="KFM68688.1"/>
    <property type="molecule type" value="Genomic_DNA"/>
</dbReference>
<dbReference type="Proteomes" id="UP000054359">
    <property type="component" value="Unassembled WGS sequence"/>
</dbReference>
<evidence type="ECO:0000313" key="3">
    <source>
        <dbReference type="Proteomes" id="UP000054359"/>
    </source>
</evidence>
<reference evidence="2 3" key="1">
    <citation type="submission" date="2013-11" db="EMBL/GenBank/DDBJ databases">
        <title>Genome sequencing of Stegodyphus mimosarum.</title>
        <authorList>
            <person name="Bechsgaard J."/>
        </authorList>
    </citation>
    <scope>NUCLEOTIDE SEQUENCE [LARGE SCALE GENOMIC DNA]</scope>
</reference>
<sequence>MWRILLMLFAVFQGVLSKEATCSQDAFRACIHLYPKAQMDEIGVAPDGNELIAVCPSAHEFFDCIKNFVSECFLPGDETTESLLVTGDLVKEICDEESEIHKDYIHSVQCYKSLEKSNVGPFCERRAEALYNAYLHFLREEIEDVDDADRTRHRYCIETAYKIACISLAILEDCDEVAHLTFLEVVHRSQSLRTICSQDMVEELNTMFLDFMEEDDAERRLLTLAFDIKRK</sequence>
<feature type="non-terminal residue" evidence="2">
    <location>
        <position position="231"/>
    </location>
</feature>
<organism evidence="2 3">
    <name type="scientific">Stegodyphus mimosarum</name>
    <name type="common">African social velvet spider</name>
    <dbReference type="NCBI Taxonomy" id="407821"/>
    <lineage>
        <taxon>Eukaryota</taxon>
        <taxon>Metazoa</taxon>
        <taxon>Ecdysozoa</taxon>
        <taxon>Arthropoda</taxon>
        <taxon>Chelicerata</taxon>
        <taxon>Arachnida</taxon>
        <taxon>Araneae</taxon>
        <taxon>Araneomorphae</taxon>
        <taxon>Entelegynae</taxon>
        <taxon>Eresoidea</taxon>
        <taxon>Eresidae</taxon>
        <taxon>Stegodyphus</taxon>
    </lineage>
</organism>
<protein>
    <recommendedName>
        <fullName evidence="4">Secreted protein</fullName>
    </recommendedName>
</protein>
<name>A0A087TU99_STEMI</name>
<dbReference type="PANTHER" id="PTHR33964:SF1">
    <property type="entry name" value="RE45066P"/>
    <property type="match status" value="1"/>
</dbReference>
<feature type="signal peptide" evidence="1">
    <location>
        <begin position="1"/>
        <end position="17"/>
    </location>
</feature>
<feature type="chain" id="PRO_5001830011" description="Secreted protein" evidence="1">
    <location>
        <begin position="18"/>
        <end position="231"/>
    </location>
</feature>
<evidence type="ECO:0008006" key="4">
    <source>
        <dbReference type="Google" id="ProtNLM"/>
    </source>
</evidence>
<evidence type="ECO:0000256" key="1">
    <source>
        <dbReference type="SAM" id="SignalP"/>
    </source>
</evidence>
<accession>A0A087TU99</accession>
<evidence type="ECO:0000313" key="2">
    <source>
        <dbReference type="EMBL" id="KFM68688.1"/>
    </source>
</evidence>
<proteinExistence type="predicted"/>
<keyword evidence="3" id="KW-1185">Reference proteome</keyword>
<dbReference type="OMA" id="RHRYCME"/>
<dbReference type="PANTHER" id="PTHR33964">
    <property type="entry name" value="RE45066P-RELATED"/>
    <property type="match status" value="1"/>
</dbReference>
<gene>
    <name evidence="2" type="ORF">X975_18336</name>
</gene>
<dbReference type="OrthoDB" id="6435344at2759"/>
<keyword evidence="1" id="KW-0732">Signal</keyword>
<dbReference type="AlphaFoldDB" id="A0A087TU99"/>